<organism evidence="11 12">
    <name type="scientific">Colletotrichum sublineola</name>
    <name type="common">Sorghum anthracnose fungus</name>
    <dbReference type="NCBI Taxonomy" id="1173701"/>
    <lineage>
        <taxon>Eukaryota</taxon>
        <taxon>Fungi</taxon>
        <taxon>Dikarya</taxon>
        <taxon>Ascomycota</taxon>
        <taxon>Pezizomycotina</taxon>
        <taxon>Sordariomycetes</taxon>
        <taxon>Hypocreomycetidae</taxon>
        <taxon>Glomerellales</taxon>
        <taxon>Glomerellaceae</taxon>
        <taxon>Colletotrichum</taxon>
        <taxon>Colletotrichum graminicola species complex</taxon>
    </lineage>
</organism>
<evidence type="ECO:0000256" key="7">
    <source>
        <dbReference type="ARBA" id="ARBA00023033"/>
    </source>
</evidence>
<name>A0A066XPZ1_COLSU</name>
<evidence type="ECO:0000256" key="2">
    <source>
        <dbReference type="ARBA" id="ARBA00010617"/>
    </source>
</evidence>
<dbReference type="PRINTS" id="PR00385">
    <property type="entry name" value="P450"/>
</dbReference>
<evidence type="ECO:0000256" key="5">
    <source>
        <dbReference type="ARBA" id="ARBA00023002"/>
    </source>
</evidence>
<dbReference type="InterPro" id="IPR002401">
    <property type="entry name" value="Cyt_P450_E_grp-I"/>
</dbReference>
<dbReference type="SUPFAM" id="SSF48264">
    <property type="entry name" value="Cytochrome P450"/>
    <property type="match status" value="1"/>
</dbReference>
<comment type="cofactor">
    <cofactor evidence="1 8">
        <name>heme</name>
        <dbReference type="ChEBI" id="CHEBI:30413"/>
    </cofactor>
</comment>
<dbReference type="Pfam" id="PF00067">
    <property type="entry name" value="p450"/>
    <property type="match status" value="1"/>
</dbReference>
<evidence type="ECO:0000256" key="6">
    <source>
        <dbReference type="ARBA" id="ARBA00023004"/>
    </source>
</evidence>
<dbReference type="Proteomes" id="UP000027238">
    <property type="component" value="Unassembled WGS sequence"/>
</dbReference>
<dbReference type="EMBL" id="JMSE01000212">
    <property type="protein sequence ID" value="KDN71278.1"/>
    <property type="molecule type" value="Genomic_DNA"/>
</dbReference>
<dbReference type="CDD" id="cd11065">
    <property type="entry name" value="CYP64-like"/>
    <property type="match status" value="1"/>
</dbReference>
<dbReference type="GO" id="GO:0020037">
    <property type="term" value="F:heme binding"/>
    <property type="evidence" value="ECO:0007669"/>
    <property type="project" value="InterPro"/>
</dbReference>
<comment type="similarity">
    <text evidence="2 9">Belongs to the cytochrome P450 family.</text>
</comment>
<dbReference type="PANTHER" id="PTHR46300">
    <property type="entry name" value="P450, PUTATIVE (EUROFUNG)-RELATED-RELATED"/>
    <property type="match status" value="1"/>
</dbReference>
<comment type="caution">
    <text evidence="11">The sequence shown here is derived from an EMBL/GenBank/DDBJ whole genome shotgun (WGS) entry which is preliminary data.</text>
</comment>
<evidence type="ECO:0000256" key="3">
    <source>
        <dbReference type="ARBA" id="ARBA00022617"/>
    </source>
</evidence>
<keyword evidence="3 8" id="KW-0349">Heme</keyword>
<feature type="binding site" description="axial binding residue" evidence="8">
    <location>
        <position position="442"/>
    </location>
    <ligand>
        <name>heme</name>
        <dbReference type="ChEBI" id="CHEBI:30413"/>
    </ligand>
    <ligandPart>
        <name>Fe</name>
        <dbReference type="ChEBI" id="CHEBI:18248"/>
    </ligandPart>
</feature>
<dbReference type="OMA" id="STFMQWI"/>
<keyword evidence="10" id="KW-1133">Transmembrane helix</keyword>
<evidence type="ECO:0000313" key="11">
    <source>
        <dbReference type="EMBL" id="KDN71278.1"/>
    </source>
</evidence>
<keyword evidence="7 9" id="KW-0503">Monooxygenase</keyword>
<evidence type="ECO:0000256" key="9">
    <source>
        <dbReference type="RuleBase" id="RU000461"/>
    </source>
</evidence>
<keyword evidence="4 8" id="KW-0479">Metal-binding</keyword>
<dbReference type="PROSITE" id="PS00086">
    <property type="entry name" value="CYTOCHROME_P450"/>
    <property type="match status" value="1"/>
</dbReference>
<gene>
    <name evidence="11" type="ORF">CSUB01_08446</name>
</gene>
<keyword evidence="10" id="KW-0812">Transmembrane</keyword>
<keyword evidence="12" id="KW-1185">Reference proteome</keyword>
<dbReference type="STRING" id="1173701.A0A066XPZ1"/>
<dbReference type="PRINTS" id="PR00463">
    <property type="entry name" value="EP450I"/>
</dbReference>
<dbReference type="GO" id="GO:0016705">
    <property type="term" value="F:oxidoreductase activity, acting on paired donors, with incorporation or reduction of molecular oxygen"/>
    <property type="evidence" value="ECO:0007669"/>
    <property type="project" value="InterPro"/>
</dbReference>
<dbReference type="InterPro" id="IPR050364">
    <property type="entry name" value="Cytochrome_P450_fung"/>
</dbReference>
<dbReference type="AlphaFoldDB" id="A0A066XPZ1"/>
<dbReference type="InterPro" id="IPR036396">
    <property type="entry name" value="Cyt_P450_sf"/>
</dbReference>
<keyword evidence="5 9" id="KW-0560">Oxidoreductase</keyword>
<evidence type="ECO:0000256" key="1">
    <source>
        <dbReference type="ARBA" id="ARBA00001971"/>
    </source>
</evidence>
<dbReference type="OrthoDB" id="2789670at2759"/>
<evidence type="ECO:0000256" key="4">
    <source>
        <dbReference type="ARBA" id="ARBA00022723"/>
    </source>
</evidence>
<accession>A0A066XPZ1</accession>
<dbReference type="InterPro" id="IPR001128">
    <property type="entry name" value="Cyt_P450"/>
</dbReference>
<evidence type="ECO:0008006" key="13">
    <source>
        <dbReference type="Google" id="ProtNLM"/>
    </source>
</evidence>
<dbReference type="PANTHER" id="PTHR46300:SF7">
    <property type="entry name" value="P450, PUTATIVE (EUROFUNG)-RELATED"/>
    <property type="match status" value="1"/>
</dbReference>
<feature type="transmembrane region" description="Helical" evidence="10">
    <location>
        <begin position="6"/>
        <end position="24"/>
    </location>
</feature>
<evidence type="ECO:0000256" key="8">
    <source>
        <dbReference type="PIRSR" id="PIRSR602401-1"/>
    </source>
</evidence>
<dbReference type="Gene3D" id="1.10.630.10">
    <property type="entry name" value="Cytochrome P450"/>
    <property type="match status" value="1"/>
</dbReference>
<protein>
    <recommendedName>
        <fullName evidence="13">Cytochrome P450</fullName>
    </recommendedName>
</protein>
<dbReference type="InterPro" id="IPR017972">
    <property type="entry name" value="Cyt_P450_CS"/>
</dbReference>
<reference evidence="12" key="1">
    <citation type="journal article" date="2014" name="Genome Announc.">
        <title>Draft genome sequence of Colletotrichum sublineola, a destructive pathogen of cultivated sorghum.</title>
        <authorList>
            <person name="Baroncelli R."/>
            <person name="Sanz-Martin J.M."/>
            <person name="Rech G.E."/>
            <person name="Sukno S.A."/>
            <person name="Thon M.R."/>
        </authorList>
    </citation>
    <scope>NUCLEOTIDE SEQUENCE [LARGE SCALE GENOMIC DNA]</scope>
    <source>
        <strain evidence="12">TX430BB</strain>
    </source>
</reference>
<evidence type="ECO:0000313" key="12">
    <source>
        <dbReference type="Proteomes" id="UP000027238"/>
    </source>
</evidence>
<dbReference type="GO" id="GO:0004497">
    <property type="term" value="F:monooxygenase activity"/>
    <property type="evidence" value="ECO:0007669"/>
    <property type="project" value="UniProtKB-KW"/>
</dbReference>
<keyword evidence="10" id="KW-0472">Membrane</keyword>
<proteinExistence type="inferred from homology"/>
<evidence type="ECO:0000256" key="10">
    <source>
        <dbReference type="SAM" id="Phobius"/>
    </source>
</evidence>
<sequence>MENFSLLVGFGTSLLVIFAIGKLFQARRNARRLPLPPGPKGLPLVGNLLDLPPPGTFAAYHWVKHKDLYGPISCVSVGSDTIVLLNDAQAAFDLLEKQSLLTSGRPELEFLNMVGNQNSTGALQYNDTLRTHRKHFARIIGTRATAGQFDKLQEAEVAHFLLHVLDDPDNLEAHIKKEVGSVILQMVYGYGTENFKEDPLLTLIARVMEDFAQSAMPGAHLVDILPILHYVPSWFPGTAWKQEAKRMAKDLINSIEVPYAFVERQVAQGNNRLSFLSRLFELDKDVPEDKMINKWVAASIFQGGSDTTVAVLFAFYLAMTLFPDVQKKAQDEIDRVVGSERLPTLDDRDNLPYIDALVKEIIRWWPVGPMGLPHRNPNEMTYRGYRIPKMSIIYANIWGFTHDPAVYKNPMEFWPERFLEGQDREPEFDPRKLSFGFGRRICPGKVLAENSLFLSIAQSLAVFDVSKKVVDGKVIEPKVEPKPGVISHQAHYETSIKPRSPRHEELIRSLEQKFPWQESDARALERMKA</sequence>
<dbReference type="GO" id="GO:0005506">
    <property type="term" value="F:iron ion binding"/>
    <property type="evidence" value="ECO:0007669"/>
    <property type="project" value="InterPro"/>
</dbReference>
<keyword evidence="6 8" id="KW-0408">Iron</keyword>
<dbReference type="eggNOG" id="KOG0156">
    <property type="taxonomic scope" value="Eukaryota"/>
</dbReference>
<dbReference type="HOGENOM" id="CLU_001570_2_3_1"/>